<proteinExistence type="predicted"/>
<dbReference type="RefSeq" id="WP_013175873.1">
    <property type="nucleotide sequence ID" value="NC_014220.1"/>
</dbReference>
<dbReference type="InterPro" id="IPR005177">
    <property type="entry name" value="Kinase-pyrophosphorylase"/>
</dbReference>
<dbReference type="EMBL" id="CP002048">
    <property type="protein sequence ID" value="ADI02471.1"/>
    <property type="molecule type" value="Genomic_DNA"/>
</dbReference>
<evidence type="ECO:0000256" key="3">
    <source>
        <dbReference type="ARBA" id="ARBA00022741"/>
    </source>
</evidence>
<dbReference type="GO" id="GO:0004674">
    <property type="term" value="F:protein serine/threonine kinase activity"/>
    <property type="evidence" value="ECO:0007669"/>
    <property type="project" value="UniProtKB-KW"/>
</dbReference>
<accession>D7CP36</accession>
<dbReference type="HOGENOM" id="CLU_046206_2_1_9"/>
<dbReference type="Proteomes" id="UP000000378">
    <property type="component" value="Chromosome"/>
</dbReference>
<keyword evidence="1" id="KW-0723">Serine/threonine-protein kinase</keyword>
<evidence type="ECO:0000256" key="1">
    <source>
        <dbReference type="ARBA" id="ARBA00022527"/>
    </source>
</evidence>
<reference evidence="5 6" key="2">
    <citation type="journal article" date="2010" name="Stand. Genomic Sci.">
        <title>Complete genome sequence of Syntrophothermus lipocalidus type strain (TGB-C1).</title>
        <authorList>
            <person name="Djao O.D."/>
            <person name="Zhang X."/>
            <person name="Lucas S."/>
            <person name="Lapidus A."/>
            <person name="Del Rio T.G."/>
            <person name="Nolan M."/>
            <person name="Tice H."/>
            <person name="Cheng J.F."/>
            <person name="Han C."/>
            <person name="Tapia R."/>
            <person name="Goodwin L."/>
            <person name="Pitluck S."/>
            <person name="Liolios K."/>
            <person name="Ivanova N."/>
            <person name="Mavromatis K."/>
            <person name="Mikhailova N."/>
            <person name="Ovchinnikova G."/>
            <person name="Pati A."/>
            <person name="Brambilla E."/>
            <person name="Chen A."/>
            <person name="Palaniappan K."/>
            <person name="Land M."/>
            <person name="Hauser L."/>
            <person name="Chang Y.J."/>
            <person name="Jeffries C.D."/>
            <person name="Rohde M."/>
            <person name="Sikorski J."/>
            <person name="Spring S."/>
            <person name="Goker M."/>
            <person name="Detter J.C."/>
            <person name="Woyke T."/>
            <person name="Bristow J."/>
            <person name="Eisen J.A."/>
            <person name="Markowitz V."/>
            <person name="Hugenholtz P."/>
            <person name="Kyrpides N.C."/>
            <person name="Klenk H.P."/>
        </authorList>
    </citation>
    <scope>NUCLEOTIDE SEQUENCE [LARGE SCALE GENOMIC DNA]</scope>
    <source>
        <strain evidence="6">DSM 12680 / TGB-C1</strain>
    </source>
</reference>
<organism evidence="5 6">
    <name type="scientific">Syntrophothermus lipocalidus (strain DSM 12680 / TGB-C1)</name>
    <dbReference type="NCBI Taxonomy" id="643648"/>
    <lineage>
        <taxon>Bacteria</taxon>
        <taxon>Bacillati</taxon>
        <taxon>Bacillota</taxon>
        <taxon>Clostridia</taxon>
        <taxon>Eubacteriales</taxon>
        <taxon>Syntrophomonadaceae</taxon>
        <taxon>Syntrophothermus</taxon>
    </lineage>
</organism>
<evidence type="ECO:0008006" key="7">
    <source>
        <dbReference type="Google" id="ProtNLM"/>
    </source>
</evidence>
<protein>
    <recommendedName>
        <fullName evidence="7">([Pyruvate, phosphate dikinase] phosphate) phosphotransferase</fullName>
    </recommendedName>
</protein>
<dbReference type="NCBIfam" id="NF003742">
    <property type="entry name" value="PRK05339.1"/>
    <property type="match status" value="1"/>
</dbReference>
<keyword evidence="4" id="KW-0418">Kinase</keyword>
<evidence type="ECO:0000313" key="6">
    <source>
        <dbReference type="Proteomes" id="UP000000378"/>
    </source>
</evidence>
<dbReference type="STRING" id="643648.Slip_1713"/>
<name>D7CP36_SYNLT</name>
<evidence type="ECO:0000313" key="5">
    <source>
        <dbReference type="EMBL" id="ADI02471.1"/>
    </source>
</evidence>
<keyword evidence="3" id="KW-0547">Nucleotide-binding</keyword>
<evidence type="ECO:0000256" key="4">
    <source>
        <dbReference type="ARBA" id="ARBA00022777"/>
    </source>
</evidence>
<sequence>MKSLNIFTVSDSLGETAERIAVASALQFDIERKLTRFARIVKKEQVDNLIRRAREADAIIVYTIVIPEISQYMKQQSREMGVVAIDVLQPLLQAISDKTGLQPACITGLTHQMDDAYFHRMTAIQYTLEHDDGQNLDTIGEADLIILGLPRTSKTPLSMFLANLGLKVANYTITRDFHIPKEILDLRGVKPMVGLDLDIDALIEMKRDLVHRFDPPLNLESVDEELEQILENAYLIFSKLKCEVINVTSRNIEETAHIIMQKFNFRIKWSHAKFED</sequence>
<dbReference type="PANTHER" id="PTHR31756:SF3">
    <property type="entry name" value="PYRUVATE, PHOSPHATE DIKINASE REGULATORY PROTEIN 1, CHLOROPLASTIC"/>
    <property type="match status" value="1"/>
</dbReference>
<dbReference type="GO" id="GO:0005524">
    <property type="term" value="F:ATP binding"/>
    <property type="evidence" value="ECO:0007669"/>
    <property type="project" value="InterPro"/>
</dbReference>
<dbReference type="PANTHER" id="PTHR31756">
    <property type="entry name" value="PYRUVATE, PHOSPHATE DIKINASE REGULATORY PROTEIN 1, CHLOROPLASTIC"/>
    <property type="match status" value="1"/>
</dbReference>
<dbReference type="eggNOG" id="COG1806">
    <property type="taxonomic scope" value="Bacteria"/>
</dbReference>
<keyword evidence="2" id="KW-0808">Transferase</keyword>
<dbReference type="Pfam" id="PF03618">
    <property type="entry name" value="Kinase-PPPase"/>
    <property type="match status" value="1"/>
</dbReference>
<dbReference type="AlphaFoldDB" id="D7CP36"/>
<keyword evidence="6" id="KW-1185">Reference proteome</keyword>
<gene>
    <name evidence="5" type="ordered locus">Slip_1713</name>
</gene>
<dbReference type="OrthoDB" id="9782201at2"/>
<dbReference type="KEGG" id="slp:Slip_1713"/>
<evidence type="ECO:0000256" key="2">
    <source>
        <dbReference type="ARBA" id="ARBA00022679"/>
    </source>
</evidence>
<reference evidence="6" key="1">
    <citation type="journal article" date="2010" name="Stand. Genomic Sci.">
        <title>Complete genome sequence of Syntrophothermus lipocalidus type strain (TGB-C1T).</title>
        <authorList>
            <consortium name="US DOE Joint Genome Institute (JGI-PGF)"/>
            <person name="Djao O."/>
            <person name="Zhang X."/>
            <person name="Lucas S."/>
            <person name="Lapidus A."/>
            <person name="Glavina Del Rio T."/>
            <person name="Nolan M."/>
            <person name="Tice H."/>
            <person name="Cheng J."/>
            <person name="Han C."/>
            <person name="Tapia R."/>
            <person name="Goodwin L."/>
            <person name="Pitluck S."/>
            <person name="Liolios K."/>
            <person name="Ivanova N."/>
            <person name="Mavromatis K."/>
            <person name="Mikhailova N."/>
            <person name="Ovchinnikova G."/>
            <person name="Pati A."/>
            <person name="Brambilla E."/>
            <person name="Chen A."/>
            <person name="Palaniappan K."/>
            <person name="Land M."/>
            <person name="Hauser L."/>
            <person name="Chang Y."/>
            <person name="Jeffries C."/>
            <person name="Rohde M."/>
            <person name="Sikorski J."/>
            <person name="Spring S."/>
            <person name="Goker M."/>
            <person name="Detter J."/>
            <person name="Woyke T."/>
            <person name="Bristow J."/>
            <person name="Eisen J."/>
            <person name="Markowitz V."/>
            <person name="Hugenholtz P."/>
            <person name="Kyrpides N."/>
            <person name="Klenk H."/>
        </authorList>
    </citation>
    <scope>NUCLEOTIDE SEQUENCE [LARGE SCALE GENOMIC DNA]</scope>
    <source>
        <strain evidence="6">DSM 12680 / TGB-C1</strain>
    </source>
</reference>